<keyword evidence="1" id="KW-0547">Nucleotide-binding</keyword>
<evidence type="ECO:0000259" key="4">
    <source>
        <dbReference type="PROSITE" id="PS51192"/>
    </source>
</evidence>
<dbReference type="GO" id="GO:0008094">
    <property type="term" value="F:ATP-dependent activity, acting on DNA"/>
    <property type="evidence" value="ECO:0007669"/>
    <property type="project" value="TreeGrafter"/>
</dbReference>
<dbReference type="Gene3D" id="3.40.50.10810">
    <property type="entry name" value="Tandem AAA-ATPase domain"/>
    <property type="match status" value="1"/>
</dbReference>
<sequence length="662" mass="74095">MSTDSNSEWKGNESPPEMTDALYAHQAIALKWMQGVEEDKSRKGGILADAMGLGKTITALALILTRLPWRSSTSPTLVVAPVALVNQWEREAVSKIKPEYGLRILNTQKTKCTLERLRSSDLVLTTYGKLRSEVKAYDEAADRESDDKGSILGDDYLTRKFPIFGPDSMFHRVILDEAHLIRNADTATAKAVSRVRAEHRWCLTGTPMMNSVDDLAGLMQFLQVESYSDPKVFREAFRTLQRRQGETSSDHVALEKLQALLNGMMLRRTKDSLVDGSPIISLPIKEEVTEHVVLSDHEEVMYNNIHLEAQQHVSNLLHGTSKHRSTSLSLLLRLRQACCHPELYAISRKSSRVKNYPVEIVGDVEQRNSTDTPRGDLVDHHNDVRHEYDDGLVGSNHNVGESNMGESSDKRFQETNEAIPEKSTVANTIVESGCETCVKRTVDSRYEMQRSSDSSPGEHRLREPVIAKGNARPQPQPMAYLQQSCTSSAKIAKCMNIMRDIQATGEKTIIFSQWTLLLDLLELQISKAMIKFCRYDGSMRSVHRDKAVDDFTAADSKVKVILMSLHAGNAGLNLAAASHIILMDPFWNPFVEDQAIGRAHRMGQTKKVKVHRLLVKGTIEDRIVELQAHKRKQVDGVLNQDAVHVGALNTNDLGFLLDVSSR</sequence>
<dbReference type="SMART" id="SM00490">
    <property type="entry name" value="HELICc"/>
    <property type="match status" value="1"/>
</dbReference>
<dbReference type="GO" id="GO:0000724">
    <property type="term" value="P:double-strand break repair via homologous recombination"/>
    <property type="evidence" value="ECO:0007669"/>
    <property type="project" value="TreeGrafter"/>
</dbReference>
<dbReference type="InterPro" id="IPR049730">
    <property type="entry name" value="SNF2/RAD54-like_C"/>
</dbReference>
<evidence type="ECO:0000313" key="7">
    <source>
        <dbReference type="Proteomes" id="UP000758603"/>
    </source>
</evidence>
<dbReference type="PANTHER" id="PTHR45626">
    <property type="entry name" value="TRANSCRIPTION TERMINATION FACTOR 2-RELATED"/>
    <property type="match status" value="1"/>
</dbReference>
<comment type="caution">
    <text evidence="6">The sequence shown here is derived from an EMBL/GenBank/DDBJ whole genome shotgun (WGS) entry which is preliminary data.</text>
</comment>
<keyword evidence="2" id="KW-0378">Hydrolase</keyword>
<dbReference type="SUPFAM" id="SSF52540">
    <property type="entry name" value="P-loop containing nucleoside triphosphate hydrolases"/>
    <property type="match status" value="2"/>
</dbReference>
<dbReference type="InterPro" id="IPR050628">
    <property type="entry name" value="SNF2_RAD54_helicase_TF"/>
</dbReference>
<dbReference type="Gene3D" id="3.40.50.300">
    <property type="entry name" value="P-loop containing nucleotide triphosphate hydrolases"/>
    <property type="match status" value="1"/>
</dbReference>
<dbReference type="InterPro" id="IPR014001">
    <property type="entry name" value="Helicase_ATP-bd"/>
</dbReference>
<evidence type="ECO:0000256" key="3">
    <source>
        <dbReference type="ARBA" id="ARBA00022840"/>
    </source>
</evidence>
<dbReference type="OrthoDB" id="423559at2759"/>
<dbReference type="PANTHER" id="PTHR45626:SF16">
    <property type="entry name" value="ATP-DEPENDENT HELICASE ULS1"/>
    <property type="match status" value="1"/>
</dbReference>
<gene>
    <name evidence="6" type="ORF">BKA67DRAFT_625655</name>
</gene>
<name>A0A9P8UJY0_9PEZI</name>
<dbReference type="EMBL" id="JAGPXC010000005">
    <property type="protein sequence ID" value="KAH6653577.1"/>
    <property type="molecule type" value="Genomic_DNA"/>
</dbReference>
<dbReference type="Pfam" id="PF00176">
    <property type="entry name" value="SNF2-rel_dom"/>
    <property type="match status" value="1"/>
</dbReference>
<protein>
    <submittedName>
        <fullName evidence="6">SNF2 family N-terminal domain-containing protein</fullName>
    </submittedName>
</protein>
<dbReference type="CDD" id="cd18008">
    <property type="entry name" value="DEXDc_SHPRH-like"/>
    <property type="match status" value="1"/>
</dbReference>
<dbReference type="RefSeq" id="XP_045957854.1">
    <property type="nucleotide sequence ID" value="XM_046105537.1"/>
</dbReference>
<dbReference type="InterPro" id="IPR000330">
    <property type="entry name" value="SNF2_N"/>
</dbReference>
<evidence type="ECO:0000256" key="1">
    <source>
        <dbReference type="ARBA" id="ARBA00022741"/>
    </source>
</evidence>
<keyword evidence="3" id="KW-0067">ATP-binding</keyword>
<dbReference type="GO" id="GO:0005737">
    <property type="term" value="C:cytoplasm"/>
    <property type="evidence" value="ECO:0007669"/>
    <property type="project" value="TreeGrafter"/>
</dbReference>
<accession>A0A9P8UJY0</accession>
<evidence type="ECO:0000313" key="6">
    <source>
        <dbReference type="EMBL" id="KAH6653577.1"/>
    </source>
</evidence>
<evidence type="ECO:0000256" key="2">
    <source>
        <dbReference type="ARBA" id="ARBA00022801"/>
    </source>
</evidence>
<proteinExistence type="predicted"/>
<dbReference type="CDD" id="cd18793">
    <property type="entry name" value="SF2_C_SNF"/>
    <property type="match status" value="1"/>
</dbReference>
<dbReference type="GO" id="GO:0016787">
    <property type="term" value="F:hydrolase activity"/>
    <property type="evidence" value="ECO:0007669"/>
    <property type="project" value="UniProtKB-KW"/>
</dbReference>
<feature type="domain" description="Helicase C-terminal" evidence="5">
    <location>
        <begin position="496"/>
        <end position="654"/>
    </location>
</feature>
<dbReference type="Proteomes" id="UP000758603">
    <property type="component" value="Unassembled WGS sequence"/>
</dbReference>
<dbReference type="InterPro" id="IPR038718">
    <property type="entry name" value="SNF2-like_sf"/>
</dbReference>
<dbReference type="GO" id="GO:0005524">
    <property type="term" value="F:ATP binding"/>
    <property type="evidence" value="ECO:0007669"/>
    <property type="project" value="UniProtKB-KW"/>
</dbReference>
<organism evidence="6 7">
    <name type="scientific">Truncatella angustata</name>
    <dbReference type="NCBI Taxonomy" id="152316"/>
    <lineage>
        <taxon>Eukaryota</taxon>
        <taxon>Fungi</taxon>
        <taxon>Dikarya</taxon>
        <taxon>Ascomycota</taxon>
        <taxon>Pezizomycotina</taxon>
        <taxon>Sordariomycetes</taxon>
        <taxon>Xylariomycetidae</taxon>
        <taxon>Amphisphaeriales</taxon>
        <taxon>Sporocadaceae</taxon>
        <taxon>Truncatella</taxon>
    </lineage>
</organism>
<evidence type="ECO:0000259" key="5">
    <source>
        <dbReference type="PROSITE" id="PS51194"/>
    </source>
</evidence>
<dbReference type="InterPro" id="IPR001650">
    <property type="entry name" value="Helicase_C-like"/>
</dbReference>
<dbReference type="GO" id="GO:0005634">
    <property type="term" value="C:nucleus"/>
    <property type="evidence" value="ECO:0007669"/>
    <property type="project" value="TreeGrafter"/>
</dbReference>
<keyword evidence="7" id="KW-1185">Reference proteome</keyword>
<dbReference type="GeneID" id="70134428"/>
<dbReference type="Pfam" id="PF00271">
    <property type="entry name" value="Helicase_C"/>
    <property type="match status" value="1"/>
</dbReference>
<feature type="domain" description="Helicase ATP-binding" evidence="4">
    <location>
        <begin position="36"/>
        <end position="225"/>
    </location>
</feature>
<dbReference type="AlphaFoldDB" id="A0A9P8UJY0"/>
<dbReference type="SMART" id="SM00487">
    <property type="entry name" value="DEXDc"/>
    <property type="match status" value="1"/>
</dbReference>
<reference evidence="6" key="1">
    <citation type="journal article" date="2021" name="Nat. Commun.">
        <title>Genetic determinants of endophytism in the Arabidopsis root mycobiome.</title>
        <authorList>
            <person name="Mesny F."/>
            <person name="Miyauchi S."/>
            <person name="Thiergart T."/>
            <person name="Pickel B."/>
            <person name="Atanasova L."/>
            <person name="Karlsson M."/>
            <person name="Huettel B."/>
            <person name="Barry K.W."/>
            <person name="Haridas S."/>
            <person name="Chen C."/>
            <person name="Bauer D."/>
            <person name="Andreopoulos W."/>
            <person name="Pangilinan J."/>
            <person name="LaButti K."/>
            <person name="Riley R."/>
            <person name="Lipzen A."/>
            <person name="Clum A."/>
            <person name="Drula E."/>
            <person name="Henrissat B."/>
            <person name="Kohler A."/>
            <person name="Grigoriev I.V."/>
            <person name="Martin F.M."/>
            <person name="Hacquard S."/>
        </authorList>
    </citation>
    <scope>NUCLEOTIDE SEQUENCE</scope>
    <source>
        <strain evidence="6">MPI-SDFR-AT-0073</strain>
    </source>
</reference>
<dbReference type="InterPro" id="IPR027417">
    <property type="entry name" value="P-loop_NTPase"/>
</dbReference>
<dbReference type="PROSITE" id="PS51194">
    <property type="entry name" value="HELICASE_CTER"/>
    <property type="match status" value="1"/>
</dbReference>
<dbReference type="PROSITE" id="PS51192">
    <property type="entry name" value="HELICASE_ATP_BIND_1"/>
    <property type="match status" value="1"/>
</dbReference>